<dbReference type="KEGG" id="tig:THII_2364"/>
<dbReference type="InterPro" id="IPR013783">
    <property type="entry name" value="Ig-like_fold"/>
</dbReference>
<comment type="subcellular location">
    <subcellularLocation>
        <location evidence="1">Cell projection</location>
        <location evidence="1">Cilium</location>
    </subcellularLocation>
    <subcellularLocation>
        <location evidence="2">Cytoplasm</location>
    </subcellularLocation>
</comment>
<protein>
    <recommendedName>
        <fullName evidence="9">Calx-beta domain-containing protein</fullName>
    </recommendedName>
</protein>
<keyword evidence="11" id="KW-1185">Reference proteome</keyword>
<dbReference type="OrthoDB" id="5630137at2"/>
<dbReference type="EMBL" id="AP014633">
    <property type="protein sequence ID" value="BAP56661.1"/>
    <property type="molecule type" value="Genomic_DNA"/>
</dbReference>
<evidence type="ECO:0000256" key="6">
    <source>
        <dbReference type="ARBA" id="ARBA00022837"/>
    </source>
</evidence>
<dbReference type="GO" id="GO:0016020">
    <property type="term" value="C:membrane"/>
    <property type="evidence" value="ECO:0007669"/>
    <property type="project" value="InterPro"/>
</dbReference>
<sequence>MYPKPIQASLIGLIISLFFLNTTFVFAKSFDGQIQCNTDSLSIPTGTPPPSSVSSVIQIIDKPDYIINNLSITITPDLSSFSNLSLNLNGQDIQSLSTFIGSPIKGTWTLAITNNNTDTSSSPVTITKWCLNGQIQSPAPDYQSTPLLDSSNTATINVGQINVGQVGETTIQITNIGNNSLEIKNPSISNGNVDEIAILTSLPLTISKGSTQELKIKLTPQTHGDFSTTLKLETNDPDKSSVQYTFSYTGLAPEYSSDPTPGQPLDFGEVEWIWWPDERGMRNFTVTNKGNLPLTVKSLSITGTDKNIFPLSENLSFPLSLASGEDKLVIIECHPQKDKGVYKATLQLTTNDPKIPTVTYPLSCTGKSAVYDSTPVPPNGTLDFGKVLLGSMAEKILTIQNKGSSDLILDLNSEVLSRGQETLITDNFTMEASLPITLGENESTQIKFQCKPTTEKKLTTTLILYNTDPNTSPTPNTQPIEHQVTYQLTCTGVQPLYDSKPIAPSGTLDFGEVPIETEGEKTLEIQEIGTADLEIKSATLLDDAEAVFSLVAITFPLTIANDSGESQAITAQCQPHEEGKIYTAKLKLTTNAVNYPEPVYDLTCKGGPPAAGARYHSTPVFPGDTLDFGKVTIETSRDKTFTIKEIGNFPLVVQLADLPLLKEFTLVSPSFFPNLTIRDGEPGVLVTFRCQPSQEGTYTDRVRFTTNDLTLPEVSYNLQCIGVAAPGYSSSPVLPGGTIDFGAGPVGTPISKTLEIKEVGSKDLTVDLATIPITGTHPNSFSLKSPTFPLIIANNAPAQTLTMQCTPAILGTQTAVLNLTSNDSSYSVIKYNLSCAGVDLNQLVNLTVATAGSGSGLISPQLSGNVRVEKCGTDCFSYAKETPVTLTAIPKQGSIFTHWAGDCSGTEATVVVNMSQNKTCTATFEPVVPTTTPNQKILTLEIIGTGTVTSQPKGLDCSNTTCSASYPNDTEVTLEATSAKGFSLSEIGGDCDAQGHVKLDANKVCKITFTSNVVTHAGQLQFAQTEFKVNSQASDLTLTVTRTEGTEGKIEVNYYTVDDQGVQIDNLKGTLQWSAGDDSNKTVAITIAPEHFTDTDYFLIHLASPTGGATLGTQPTATIRVEKLPATIKTTPADIMLCPLTSVINVVCHLNWQTGKDITIGEEGNISAAILQGTIVNNGWIGNFVLQPESTLTGGNITGYVLNHGEIRDVKFKGASLEGGILAGTIENESPANGVIRDVTIAEHSTLMGGKVGGQITNQGTITDIQFRGTQLTGGTLTGHIENVSGGIIQDVVLAENTQLDGGRLQGYIKGTGKGDSRPLLENVIITPDTQLENVRIGSNVSVPAGFKFSADVTFAEQPHFVTDTFITGKINGNGQVLENITINEQGKLTNATLAGTVINLGKVSDITVQADSRLTGGVLNNEIINNGTISDVELNQAHLVGGNLEGQINASGSILENVSLGASTQLKGGELHGQIQGDAQSPARLDSLTVAKDGYVENAIIGQKVKNQGTLADIEFQGTTLAGGTLSGQVITSRGGTVRDVKLAPNTSLNGGNLQGKIIGDPESPARLDNVAIVANSYLENVVIGDNVKGSKLKIGNNVTMAATGIQLTSGTQQNLGQKDEPVAEPQTPAVKVLDLKTGQQTENLSAKFEEDIRTSLGEKRSNGALLSYLDAEILKISATITNQTSVSQTADLIMIAYYQSAEGTPYYLQYDGQQQQWTPWDFDFQSLKSAQSQPLLFNPKQPVKITAFEGDLSPYPGQFELYIGYRSTKDNTLTFNGVKPITFYVGVAPPSCIVYAVHDAGINDTQLIRINLSGGLDGDMEPLGPLHKGYDIEGLALDPSDPNLLYGTAGENAKVDGQPRGGYLYTINRQTGEVSAVGPTGFNKVSGLGLNPKDNTLWGWGRNQGKNSADKWNGIIKIDPETGHSEMIKQFDSPTMEGVAWDYQGSKLYVATGTTLWFYDPETQELKVACENVTNEGKIEGLDMQPNGSLLIGVDYDKPTQTTIFAYDPQKCERVEKATRTFWGTYYDDLESFVWPGGECGNQSWL</sequence>
<keyword evidence="4" id="KW-0732">Signal</keyword>
<dbReference type="PANTHER" id="PTHR37833">
    <property type="entry name" value="LIPOPROTEIN-RELATED"/>
    <property type="match status" value="1"/>
</dbReference>
<dbReference type="Gene3D" id="2.60.40.10">
    <property type="entry name" value="Immunoglobulins"/>
    <property type="match status" value="6"/>
</dbReference>
<evidence type="ECO:0000256" key="7">
    <source>
        <dbReference type="ARBA" id="ARBA00023069"/>
    </source>
</evidence>
<dbReference type="InterPro" id="IPR038081">
    <property type="entry name" value="CalX-like_sf"/>
</dbReference>
<evidence type="ECO:0000256" key="8">
    <source>
        <dbReference type="ARBA" id="ARBA00023273"/>
    </source>
</evidence>
<keyword evidence="3" id="KW-0963">Cytoplasm</keyword>
<dbReference type="Pfam" id="PF18998">
    <property type="entry name" value="Flg_new_2"/>
    <property type="match status" value="1"/>
</dbReference>
<evidence type="ECO:0000259" key="9">
    <source>
        <dbReference type="SMART" id="SM00237"/>
    </source>
</evidence>
<dbReference type="InterPro" id="IPR053879">
    <property type="entry name" value="HYDIN_VesB_CFA65-like_Ig"/>
</dbReference>
<evidence type="ECO:0000256" key="1">
    <source>
        <dbReference type="ARBA" id="ARBA00004138"/>
    </source>
</evidence>
<keyword evidence="7" id="KW-0969">Cilium</keyword>
<dbReference type="GO" id="GO:0007154">
    <property type="term" value="P:cell communication"/>
    <property type="evidence" value="ECO:0007669"/>
    <property type="project" value="InterPro"/>
</dbReference>
<name>A0A090BVD4_9GAMM</name>
<keyword evidence="5" id="KW-0677">Repeat</keyword>
<evidence type="ECO:0000256" key="4">
    <source>
        <dbReference type="ARBA" id="ARBA00022729"/>
    </source>
</evidence>
<dbReference type="InterPro" id="IPR011044">
    <property type="entry name" value="Quino_amine_DH_bsu"/>
</dbReference>
<reference evidence="10 11" key="1">
    <citation type="journal article" date="2014" name="ISME J.">
        <title>Ecophysiology of Thioploca ingrica as revealed by the complete genome sequence supplemented with proteomic evidence.</title>
        <authorList>
            <person name="Kojima H."/>
            <person name="Ogura Y."/>
            <person name="Yamamoto N."/>
            <person name="Togashi T."/>
            <person name="Mori H."/>
            <person name="Watanabe T."/>
            <person name="Nemoto F."/>
            <person name="Kurokawa K."/>
            <person name="Hayashi T."/>
            <person name="Fukui M."/>
        </authorList>
    </citation>
    <scope>NUCLEOTIDE SEQUENCE [LARGE SCALE GENOMIC DNA]</scope>
</reference>
<dbReference type="HOGENOM" id="CLU_233161_0_0_6"/>
<proteinExistence type="predicted"/>
<accession>A0A090BVD4</accession>
<keyword evidence="6" id="KW-0106">Calcium</keyword>
<dbReference type="Pfam" id="PF22544">
    <property type="entry name" value="HYDIN_VesB_CFA65-like_Ig"/>
    <property type="match status" value="1"/>
</dbReference>
<evidence type="ECO:0000256" key="3">
    <source>
        <dbReference type="ARBA" id="ARBA00022490"/>
    </source>
</evidence>
<dbReference type="Gene3D" id="2.60.40.2030">
    <property type="match status" value="1"/>
</dbReference>
<dbReference type="Pfam" id="PF03160">
    <property type="entry name" value="Calx-beta"/>
    <property type="match status" value="1"/>
</dbReference>
<dbReference type="GO" id="GO:0005737">
    <property type="term" value="C:cytoplasm"/>
    <property type="evidence" value="ECO:0007669"/>
    <property type="project" value="UniProtKB-SubCell"/>
</dbReference>
<dbReference type="SUPFAM" id="SSF141072">
    <property type="entry name" value="CalX-like"/>
    <property type="match status" value="1"/>
</dbReference>
<dbReference type="InterPro" id="IPR044060">
    <property type="entry name" value="Bacterial_rp_domain"/>
</dbReference>
<evidence type="ECO:0000256" key="2">
    <source>
        <dbReference type="ARBA" id="ARBA00004496"/>
    </source>
</evidence>
<evidence type="ECO:0000313" key="11">
    <source>
        <dbReference type="Proteomes" id="UP000031623"/>
    </source>
</evidence>
<organism evidence="10 11">
    <name type="scientific">Thioploca ingrica</name>
    <dbReference type="NCBI Taxonomy" id="40754"/>
    <lineage>
        <taxon>Bacteria</taxon>
        <taxon>Pseudomonadati</taxon>
        <taxon>Pseudomonadota</taxon>
        <taxon>Gammaproteobacteria</taxon>
        <taxon>Thiotrichales</taxon>
        <taxon>Thiotrichaceae</taxon>
        <taxon>Thioploca</taxon>
    </lineage>
</organism>
<gene>
    <name evidence="10" type="ORF">THII_2364</name>
</gene>
<dbReference type="InterPro" id="IPR003644">
    <property type="entry name" value="Calx_beta"/>
</dbReference>
<evidence type="ECO:0000256" key="5">
    <source>
        <dbReference type="ARBA" id="ARBA00022737"/>
    </source>
</evidence>
<feature type="domain" description="Calx-beta" evidence="9">
    <location>
        <begin position="1007"/>
        <end position="1103"/>
    </location>
</feature>
<dbReference type="Proteomes" id="UP000031623">
    <property type="component" value="Chromosome"/>
</dbReference>
<dbReference type="NCBIfam" id="NF012200">
    <property type="entry name" value="choice_anch_D"/>
    <property type="match status" value="5"/>
</dbReference>
<evidence type="ECO:0000313" key="10">
    <source>
        <dbReference type="EMBL" id="BAP56661.1"/>
    </source>
</evidence>
<keyword evidence="8" id="KW-0966">Cell projection</keyword>
<dbReference type="PANTHER" id="PTHR37833:SF1">
    <property type="entry name" value="SIGNAL PEPTIDE PROTEIN"/>
    <property type="match status" value="1"/>
</dbReference>
<dbReference type="STRING" id="40754.THII_2364"/>
<dbReference type="SUPFAM" id="SSF50969">
    <property type="entry name" value="YVTN repeat-like/Quinoprotein amine dehydrogenase"/>
    <property type="match status" value="1"/>
</dbReference>
<dbReference type="SMART" id="SM00237">
    <property type="entry name" value="Calx_beta"/>
    <property type="match status" value="1"/>
</dbReference>